<evidence type="ECO:0000313" key="7">
    <source>
        <dbReference type="Proteomes" id="UP001589710"/>
    </source>
</evidence>
<dbReference type="Pfam" id="PF13191">
    <property type="entry name" value="AAA_16"/>
    <property type="match status" value="1"/>
</dbReference>
<evidence type="ECO:0000256" key="1">
    <source>
        <dbReference type="ARBA" id="ARBA00023012"/>
    </source>
</evidence>
<sequence>MTPVPTIPVVVRVLGGFRVERGGRTVAEQDWQRPGARRLLKALAVSDGQRMDRRMLAALLWPEALPQAADRNLRVALHAVRRTLEPELAARAPSSYLHSQPGGMLALDPCSVRVDYAEALAATLPERTARMLTQGLLPGEDEAFLRGPRRVHQAARRRAAVALAGSGPEAVGLLRDMLAVDPLAADVCRALMAELLASGRHTEATECFHMHRRELAETYGLEPDAHLRELFGRAVAKTPAPQHRADPPREFVGREALLGTVCTLLRTPATSVVELTGDPGIGLTRLLNALGDRLMDHEAVVLRSSERVPAAHGPYGAVLACVDGHAARLDATGRATLARDHPGIAALLPGLGGRPDRAAPQVETQVMALARDLARKGPVVWLIDDTERLPPAGHRLLVRLARDRGASGGIVVAHRGRRPLFPHGMARCLRVPPLGERDCARFTGVGDGPSAAEVFRRSGGNPLWALSAMTGDGEMVRRRLGRESPDVRRAVELIARQSPGCAPGTLRGVDEALRLGWVRGGRGRPYRVASEVVRRAVAPVRRNTGFAAHMQYRPAEVAGAAAARTDADGSRPARLRATSVRRPG</sequence>
<dbReference type="InterPro" id="IPR011990">
    <property type="entry name" value="TPR-like_helical_dom_sf"/>
</dbReference>
<evidence type="ECO:0000256" key="2">
    <source>
        <dbReference type="ARBA" id="ARBA00023015"/>
    </source>
</evidence>
<gene>
    <name evidence="6" type="ORF">ACFFTL_10425</name>
</gene>
<keyword evidence="2" id="KW-0805">Transcription regulation</keyword>
<comment type="caution">
    <text evidence="6">The sequence shown here is derived from an EMBL/GenBank/DDBJ whole genome shotgun (WGS) entry which is preliminary data.</text>
</comment>
<dbReference type="InterPro" id="IPR051677">
    <property type="entry name" value="AfsR-DnrI-RedD_regulator"/>
</dbReference>
<dbReference type="SUPFAM" id="SSF48452">
    <property type="entry name" value="TPR-like"/>
    <property type="match status" value="1"/>
</dbReference>
<dbReference type="SUPFAM" id="SSF46894">
    <property type="entry name" value="C-terminal effector domain of the bipartite response regulators"/>
    <property type="match status" value="1"/>
</dbReference>
<keyword evidence="7" id="KW-1185">Reference proteome</keyword>
<dbReference type="InterPro" id="IPR005158">
    <property type="entry name" value="BTAD"/>
</dbReference>
<organism evidence="6 7">
    <name type="scientific">Streptomyces yanii</name>
    <dbReference type="NCBI Taxonomy" id="78510"/>
    <lineage>
        <taxon>Bacteria</taxon>
        <taxon>Bacillati</taxon>
        <taxon>Actinomycetota</taxon>
        <taxon>Actinomycetes</taxon>
        <taxon>Kitasatosporales</taxon>
        <taxon>Streptomycetaceae</taxon>
        <taxon>Streptomyces</taxon>
    </lineage>
</organism>
<keyword evidence="1" id="KW-0902">Two-component regulatory system</keyword>
<evidence type="ECO:0000259" key="5">
    <source>
        <dbReference type="SMART" id="SM01043"/>
    </source>
</evidence>
<evidence type="ECO:0000256" key="4">
    <source>
        <dbReference type="SAM" id="MobiDB-lite"/>
    </source>
</evidence>
<evidence type="ECO:0000313" key="6">
    <source>
        <dbReference type="EMBL" id="MFB9572727.1"/>
    </source>
</evidence>
<dbReference type="InterPro" id="IPR016032">
    <property type="entry name" value="Sig_transdc_resp-reg_C-effctor"/>
</dbReference>
<feature type="domain" description="Bacterial transcriptional activator" evidence="5">
    <location>
        <begin position="107"/>
        <end position="235"/>
    </location>
</feature>
<dbReference type="InterPro" id="IPR027417">
    <property type="entry name" value="P-loop_NTPase"/>
</dbReference>
<dbReference type="Gene3D" id="1.10.10.10">
    <property type="entry name" value="Winged helix-like DNA-binding domain superfamily/Winged helix DNA-binding domain"/>
    <property type="match status" value="1"/>
</dbReference>
<dbReference type="InterPro" id="IPR036388">
    <property type="entry name" value="WH-like_DNA-bd_sf"/>
</dbReference>
<dbReference type="Pfam" id="PF03704">
    <property type="entry name" value="BTAD"/>
    <property type="match status" value="1"/>
</dbReference>
<dbReference type="Proteomes" id="UP001589710">
    <property type="component" value="Unassembled WGS sequence"/>
</dbReference>
<name>A0ABV5R4F4_9ACTN</name>
<dbReference type="RefSeq" id="WP_345509521.1">
    <property type="nucleotide sequence ID" value="NZ_BAAAXD010000003.1"/>
</dbReference>
<keyword evidence="3" id="KW-0804">Transcription</keyword>
<dbReference type="SUPFAM" id="SSF52540">
    <property type="entry name" value="P-loop containing nucleoside triphosphate hydrolases"/>
    <property type="match status" value="1"/>
</dbReference>
<dbReference type="InterPro" id="IPR041664">
    <property type="entry name" value="AAA_16"/>
</dbReference>
<reference evidence="6 7" key="1">
    <citation type="submission" date="2024-09" db="EMBL/GenBank/DDBJ databases">
        <authorList>
            <person name="Sun Q."/>
            <person name="Mori K."/>
        </authorList>
    </citation>
    <scope>NUCLEOTIDE SEQUENCE [LARGE SCALE GENOMIC DNA]</scope>
    <source>
        <strain evidence="6 7">JCM 3331</strain>
    </source>
</reference>
<dbReference type="PANTHER" id="PTHR35807:SF1">
    <property type="entry name" value="TRANSCRIPTIONAL REGULATOR REDD"/>
    <property type="match status" value="1"/>
</dbReference>
<dbReference type="SMART" id="SM01043">
    <property type="entry name" value="BTAD"/>
    <property type="match status" value="1"/>
</dbReference>
<dbReference type="PANTHER" id="PTHR35807">
    <property type="entry name" value="TRANSCRIPTIONAL REGULATOR REDD-RELATED"/>
    <property type="match status" value="1"/>
</dbReference>
<feature type="region of interest" description="Disordered" evidence="4">
    <location>
        <begin position="562"/>
        <end position="584"/>
    </location>
</feature>
<dbReference type="EMBL" id="JBHMCG010000051">
    <property type="protein sequence ID" value="MFB9572727.1"/>
    <property type="molecule type" value="Genomic_DNA"/>
</dbReference>
<accession>A0ABV5R4F4</accession>
<proteinExistence type="predicted"/>
<protein>
    <submittedName>
        <fullName evidence="6">AAA family ATPase</fullName>
    </submittedName>
</protein>
<evidence type="ECO:0000256" key="3">
    <source>
        <dbReference type="ARBA" id="ARBA00023163"/>
    </source>
</evidence>